<dbReference type="RefSeq" id="WP_066747687.1">
    <property type="nucleotide sequence ID" value="NZ_CP016757.1"/>
</dbReference>
<evidence type="ECO:0000256" key="7">
    <source>
        <dbReference type="SAM" id="Phobius"/>
    </source>
</evidence>
<keyword evidence="11" id="KW-1185">Reference proteome</keyword>
<dbReference type="STRING" id="1197717.BED41_14080"/>
<feature type="domain" description="Prepilin peptidase A24 N-terminal" evidence="9">
    <location>
        <begin position="13"/>
        <end position="96"/>
    </location>
</feature>
<dbReference type="Gene3D" id="1.20.120.1220">
    <property type="match status" value="1"/>
</dbReference>
<dbReference type="InterPro" id="IPR000045">
    <property type="entry name" value="Prepilin_IV_endopep_pep"/>
</dbReference>
<gene>
    <name evidence="10" type="ORF">BED41_14080</name>
</gene>
<comment type="similarity">
    <text evidence="2">Belongs to the peptidase A24 family.</text>
</comment>
<evidence type="ECO:0000256" key="4">
    <source>
        <dbReference type="ARBA" id="ARBA00022692"/>
    </source>
</evidence>
<dbReference type="PANTHER" id="PTHR30487">
    <property type="entry name" value="TYPE 4 PREPILIN-LIKE PROTEINS LEADER PEPTIDE-PROCESSING ENZYME"/>
    <property type="match status" value="1"/>
</dbReference>
<evidence type="ECO:0000259" key="8">
    <source>
        <dbReference type="Pfam" id="PF01478"/>
    </source>
</evidence>
<proteinExistence type="inferred from homology"/>
<dbReference type="EMBL" id="CP016757">
    <property type="protein sequence ID" value="ANZ46128.1"/>
    <property type="molecule type" value="Genomic_DNA"/>
</dbReference>
<accession>A0A1B2I818</accession>
<feature type="domain" description="Prepilin type IV endopeptidase peptidase" evidence="8">
    <location>
        <begin position="110"/>
        <end position="210"/>
    </location>
</feature>
<dbReference type="PANTHER" id="PTHR30487:SF0">
    <property type="entry name" value="PREPILIN LEADER PEPTIDASE_N-METHYLTRANSFERASE-RELATED"/>
    <property type="match status" value="1"/>
</dbReference>
<feature type="transmembrane region" description="Helical" evidence="7">
    <location>
        <begin position="124"/>
        <end position="143"/>
    </location>
</feature>
<keyword evidence="3" id="KW-1003">Cell membrane</keyword>
<evidence type="ECO:0000256" key="3">
    <source>
        <dbReference type="ARBA" id="ARBA00022475"/>
    </source>
</evidence>
<dbReference type="Proteomes" id="UP000093044">
    <property type="component" value="Chromosome"/>
</dbReference>
<name>A0A1B2I818_9BACT</name>
<evidence type="ECO:0008006" key="12">
    <source>
        <dbReference type="Google" id="ProtNLM"/>
    </source>
</evidence>
<dbReference type="KEGG" id="cpor:BED41_14080"/>
<keyword evidence="4 7" id="KW-0812">Transmembrane</keyword>
<evidence type="ECO:0000313" key="10">
    <source>
        <dbReference type="EMBL" id="ANZ46128.1"/>
    </source>
</evidence>
<dbReference type="OrthoDB" id="9789291at2"/>
<reference evidence="10" key="1">
    <citation type="submission" date="2016-08" db="EMBL/GenBank/DDBJ databases">
        <title>Complete genome of Cloacibacillus porcorum.</title>
        <authorList>
            <person name="Looft T."/>
            <person name="Bayles D.O."/>
            <person name="Alt D.P."/>
        </authorList>
    </citation>
    <scope>NUCLEOTIDE SEQUENCE [LARGE SCALE GENOMIC DNA]</scope>
    <source>
        <strain evidence="10">CL-84</strain>
    </source>
</reference>
<feature type="transmembrane region" description="Helical" evidence="7">
    <location>
        <begin position="226"/>
        <end position="249"/>
    </location>
</feature>
<organism evidence="10 11">
    <name type="scientific">Cloacibacillus porcorum</name>
    <dbReference type="NCBI Taxonomy" id="1197717"/>
    <lineage>
        <taxon>Bacteria</taxon>
        <taxon>Thermotogati</taxon>
        <taxon>Synergistota</taxon>
        <taxon>Synergistia</taxon>
        <taxon>Synergistales</taxon>
        <taxon>Synergistaceae</taxon>
        <taxon>Cloacibacillus</taxon>
    </lineage>
</organism>
<dbReference type="Pfam" id="PF01478">
    <property type="entry name" value="Peptidase_A24"/>
    <property type="match status" value="1"/>
</dbReference>
<evidence type="ECO:0000256" key="6">
    <source>
        <dbReference type="ARBA" id="ARBA00023136"/>
    </source>
</evidence>
<feature type="transmembrane region" description="Helical" evidence="7">
    <location>
        <begin position="149"/>
        <end position="168"/>
    </location>
</feature>
<evidence type="ECO:0000313" key="11">
    <source>
        <dbReference type="Proteomes" id="UP000093044"/>
    </source>
</evidence>
<dbReference type="AlphaFoldDB" id="A0A1B2I818"/>
<evidence type="ECO:0000259" key="9">
    <source>
        <dbReference type="Pfam" id="PF06750"/>
    </source>
</evidence>
<sequence length="259" mass="27635">MVGGIYIFLGFCFGTALGSFANAAAMRTVAEKKWWGRERSVCDSCGRVLSSCDLIPVISFVVLQGRCRSCRAPIPLRHFTAELSCGALAALFTWRFGLTPALAFAGASLPFLAFNTLTDLETGYIYDSWAVAMAVCGMLLRAAHGWPGLLDGLFGALAGFGVIGAIIVASRGRMGLGDAVLMLGIGAFMGFKLSLLSLYLGFMCGGLVVIPLLLAKMVTRKTAVPLGPFLCAGMVLSMLFGSKILPYLGYITQWPWNIF</sequence>
<evidence type="ECO:0000256" key="5">
    <source>
        <dbReference type="ARBA" id="ARBA00022989"/>
    </source>
</evidence>
<comment type="subcellular location">
    <subcellularLocation>
        <location evidence="1">Cell membrane</location>
        <topology evidence="1">Multi-pass membrane protein</topology>
    </subcellularLocation>
</comment>
<keyword evidence="6 7" id="KW-0472">Membrane</keyword>
<dbReference type="Pfam" id="PF06750">
    <property type="entry name" value="A24_N_bact"/>
    <property type="match status" value="1"/>
</dbReference>
<dbReference type="InterPro" id="IPR050882">
    <property type="entry name" value="Prepilin_peptidase/N-MTase"/>
</dbReference>
<keyword evidence="5 7" id="KW-1133">Transmembrane helix</keyword>
<dbReference type="GO" id="GO:0006465">
    <property type="term" value="P:signal peptide processing"/>
    <property type="evidence" value="ECO:0007669"/>
    <property type="project" value="TreeGrafter"/>
</dbReference>
<feature type="transmembrane region" description="Helical" evidence="7">
    <location>
        <begin position="92"/>
        <end position="112"/>
    </location>
</feature>
<evidence type="ECO:0000256" key="2">
    <source>
        <dbReference type="ARBA" id="ARBA00005801"/>
    </source>
</evidence>
<feature type="transmembrane region" description="Helical" evidence="7">
    <location>
        <begin position="197"/>
        <end position="214"/>
    </location>
</feature>
<dbReference type="GO" id="GO:0004190">
    <property type="term" value="F:aspartic-type endopeptidase activity"/>
    <property type="evidence" value="ECO:0007669"/>
    <property type="project" value="InterPro"/>
</dbReference>
<dbReference type="InterPro" id="IPR010627">
    <property type="entry name" value="Prepilin_pept_A24_N"/>
</dbReference>
<dbReference type="GeneID" id="83058975"/>
<protein>
    <recommendedName>
        <fullName evidence="12">Prepilin peptidase</fullName>
    </recommendedName>
</protein>
<evidence type="ECO:0000256" key="1">
    <source>
        <dbReference type="ARBA" id="ARBA00004651"/>
    </source>
</evidence>
<dbReference type="GO" id="GO:0005886">
    <property type="term" value="C:plasma membrane"/>
    <property type="evidence" value="ECO:0007669"/>
    <property type="project" value="UniProtKB-SubCell"/>
</dbReference>